<keyword evidence="6" id="KW-1185">Reference proteome</keyword>
<keyword evidence="4" id="KW-0326">Glycosidase</keyword>
<accession>A0A251TLZ6</accession>
<gene>
    <name evidence="5" type="ORF">HannXRQ_Chr10g0304111</name>
    <name evidence="4" type="ORF">HanXRQr2_Chr13g0575831</name>
</gene>
<dbReference type="Pfam" id="PF12799">
    <property type="entry name" value="LRR_4"/>
    <property type="match status" value="1"/>
</dbReference>
<keyword evidence="4" id="KW-0378">Hydrolase</keyword>
<dbReference type="InParanoid" id="A0A251TLZ6"/>
<comment type="subcellular location">
    <subcellularLocation>
        <location evidence="1">Cell envelope</location>
    </subcellularLocation>
</comment>
<dbReference type="EMBL" id="MNCJ02000328">
    <property type="protein sequence ID" value="KAF5772348.1"/>
    <property type="molecule type" value="Genomic_DNA"/>
</dbReference>
<dbReference type="Proteomes" id="UP000215914">
    <property type="component" value="Chromosome 10"/>
</dbReference>
<evidence type="ECO:0000313" key="6">
    <source>
        <dbReference type="Proteomes" id="UP000215914"/>
    </source>
</evidence>
<organism evidence="5 6">
    <name type="scientific">Helianthus annuus</name>
    <name type="common">Common sunflower</name>
    <dbReference type="NCBI Taxonomy" id="4232"/>
    <lineage>
        <taxon>Eukaryota</taxon>
        <taxon>Viridiplantae</taxon>
        <taxon>Streptophyta</taxon>
        <taxon>Embryophyta</taxon>
        <taxon>Tracheophyta</taxon>
        <taxon>Spermatophyta</taxon>
        <taxon>Magnoliopsida</taxon>
        <taxon>eudicotyledons</taxon>
        <taxon>Gunneridae</taxon>
        <taxon>Pentapetalae</taxon>
        <taxon>asterids</taxon>
        <taxon>campanulids</taxon>
        <taxon>Asterales</taxon>
        <taxon>Asteraceae</taxon>
        <taxon>Asteroideae</taxon>
        <taxon>Heliantheae alliance</taxon>
        <taxon>Heliantheae</taxon>
        <taxon>Helianthus</taxon>
    </lineage>
</organism>
<dbReference type="InterPro" id="IPR025875">
    <property type="entry name" value="Leu-rich_rpt_4"/>
</dbReference>
<protein>
    <submittedName>
        <fullName evidence="4">Polygalacturonase</fullName>
        <ecNumber evidence="4">3.2.1.15</ecNumber>
    </submittedName>
    <submittedName>
        <fullName evidence="5">Putative leucine-rich repeat domain, L domain-like protein</fullName>
    </submittedName>
</protein>
<dbReference type="SUPFAM" id="SSF52058">
    <property type="entry name" value="L domain-like"/>
    <property type="match status" value="1"/>
</dbReference>
<proteinExistence type="predicted"/>
<evidence type="ECO:0000256" key="2">
    <source>
        <dbReference type="ARBA" id="ARBA00022614"/>
    </source>
</evidence>
<dbReference type="AlphaFoldDB" id="A0A251TLZ6"/>
<dbReference type="Gene3D" id="3.80.10.10">
    <property type="entry name" value="Ribonuclease Inhibitor"/>
    <property type="match status" value="1"/>
</dbReference>
<sequence>MIVFINKVLIVRSRIDESSLSGRIHDFIGNWTNLTRLDLQGTSMEGRIPSTIPRLTKLKELDLSFNTLTGSIPDSVQTLQIDKLHTWLDIYLERQCTSCQDC</sequence>
<evidence type="ECO:0000313" key="5">
    <source>
        <dbReference type="EMBL" id="OTG11924.1"/>
    </source>
</evidence>
<keyword evidence="2" id="KW-0433">Leucine-rich repeat</keyword>
<reference evidence="5" key="2">
    <citation type="submission" date="2017-02" db="EMBL/GenBank/DDBJ databases">
        <title>Sunflower complete genome.</title>
        <authorList>
            <person name="Langlade N."/>
            <person name="Munos S."/>
        </authorList>
    </citation>
    <scope>NUCLEOTIDE SEQUENCE [LARGE SCALE GENOMIC DNA]</scope>
    <source>
        <tissue evidence="5">Leaves</tissue>
    </source>
</reference>
<dbReference type="InterPro" id="IPR051848">
    <property type="entry name" value="PGIP"/>
</dbReference>
<dbReference type="EC" id="3.2.1.15" evidence="4"/>
<reference evidence="4" key="3">
    <citation type="submission" date="2020-06" db="EMBL/GenBank/DDBJ databases">
        <title>Helianthus annuus Genome sequencing and assembly Release 2.</title>
        <authorList>
            <person name="Gouzy J."/>
            <person name="Langlade N."/>
            <person name="Munos S."/>
        </authorList>
    </citation>
    <scope>NUCLEOTIDE SEQUENCE</scope>
    <source>
        <tissue evidence="4">Leaves</tissue>
    </source>
</reference>
<dbReference type="Gramene" id="mRNA:HanXRQr2_Chr13g0575831">
    <property type="protein sequence ID" value="mRNA:HanXRQr2_Chr13g0575831"/>
    <property type="gene ID" value="HanXRQr2_Chr13g0575831"/>
</dbReference>
<keyword evidence="3" id="KW-0677">Repeat</keyword>
<evidence type="ECO:0000313" key="4">
    <source>
        <dbReference type="EMBL" id="KAF5772348.1"/>
    </source>
</evidence>
<dbReference type="PANTHER" id="PTHR48059:SF30">
    <property type="entry name" value="OS06G0587000 PROTEIN"/>
    <property type="match status" value="1"/>
</dbReference>
<name>A0A251TLZ6_HELAN</name>
<dbReference type="PANTHER" id="PTHR48059">
    <property type="entry name" value="POLYGALACTURONASE INHIBITOR 1"/>
    <property type="match status" value="1"/>
</dbReference>
<evidence type="ECO:0000256" key="3">
    <source>
        <dbReference type="ARBA" id="ARBA00022737"/>
    </source>
</evidence>
<dbReference type="InterPro" id="IPR032675">
    <property type="entry name" value="LRR_dom_sf"/>
</dbReference>
<reference evidence="4 6" key="1">
    <citation type="journal article" date="2017" name="Nature">
        <title>The sunflower genome provides insights into oil metabolism, flowering and Asterid evolution.</title>
        <authorList>
            <person name="Badouin H."/>
            <person name="Gouzy J."/>
            <person name="Grassa C.J."/>
            <person name="Murat F."/>
            <person name="Staton S.E."/>
            <person name="Cottret L."/>
            <person name="Lelandais-Briere C."/>
            <person name="Owens G.L."/>
            <person name="Carrere S."/>
            <person name="Mayjonade B."/>
            <person name="Legrand L."/>
            <person name="Gill N."/>
            <person name="Kane N.C."/>
            <person name="Bowers J.E."/>
            <person name="Hubner S."/>
            <person name="Bellec A."/>
            <person name="Berard A."/>
            <person name="Berges H."/>
            <person name="Blanchet N."/>
            <person name="Boniface M.C."/>
            <person name="Brunel D."/>
            <person name="Catrice O."/>
            <person name="Chaidir N."/>
            <person name="Claudel C."/>
            <person name="Donnadieu C."/>
            <person name="Faraut T."/>
            <person name="Fievet G."/>
            <person name="Helmstetter N."/>
            <person name="King M."/>
            <person name="Knapp S.J."/>
            <person name="Lai Z."/>
            <person name="Le Paslier M.C."/>
            <person name="Lippi Y."/>
            <person name="Lorenzon L."/>
            <person name="Mandel J.R."/>
            <person name="Marage G."/>
            <person name="Marchand G."/>
            <person name="Marquand E."/>
            <person name="Bret-Mestries E."/>
            <person name="Morien E."/>
            <person name="Nambeesan S."/>
            <person name="Nguyen T."/>
            <person name="Pegot-Espagnet P."/>
            <person name="Pouilly N."/>
            <person name="Raftis F."/>
            <person name="Sallet E."/>
            <person name="Schiex T."/>
            <person name="Thomas J."/>
            <person name="Vandecasteele C."/>
            <person name="Vares D."/>
            <person name="Vear F."/>
            <person name="Vautrin S."/>
            <person name="Crespi M."/>
            <person name="Mangin B."/>
            <person name="Burke J.M."/>
            <person name="Salse J."/>
            <person name="Munos S."/>
            <person name="Vincourt P."/>
            <person name="Rieseberg L.H."/>
            <person name="Langlade N.B."/>
        </authorList>
    </citation>
    <scope>NUCLEOTIDE SEQUENCE [LARGE SCALE GENOMIC DNA]</scope>
    <source>
        <strain evidence="6">cv. SF193</strain>
        <tissue evidence="4">Leaves</tissue>
    </source>
</reference>
<dbReference type="EMBL" id="CM007899">
    <property type="protein sequence ID" value="OTG11924.1"/>
    <property type="molecule type" value="Genomic_DNA"/>
</dbReference>
<evidence type="ECO:0000256" key="1">
    <source>
        <dbReference type="ARBA" id="ARBA00004196"/>
    </source>
</evidence>
<dbReference type="STRING" id="4232.A0A251TLZ6"/>
<dbReference type="GO" id="GO:0004650">
    <property type="term" value="F:polygalacturonase activity"/>
    <property type="evidence" value="ECO:0007669"/>
    <property type="project" value="UniProtKB-EC"/>
</dbReference>